<evidence type="ECO:0000313" key="3">
    <source>
        <dbReference type="Proteomes" id="UP001168877"/>
    </source>
</evidence>
<proteinExistence type="predicted"/>
<comment type="caution">
    <text evidence="2">The sequence shown here is derived from an EMBL/GenBank/DDBJ whole genome shotgun (WGS) entry which is preliminary data.</text>
</comment>
<name>A0AA39SUE3_ACESA</name>
<organism evidence="2 3">
    <name type="scientific">Acer saccharum</name>
    <name type="common">Sugar maple</name>
    <dbReference type="NCBI Taxonomy" id="4024"/>
    <lineage>
        <taxon>Eukaryota</taxon>
        <taxon>Viridiplantae</taxon>
        <taxon>Streptophyta</taxon>
        <taxon>Embryophyta</taxon>
        <taxon>Tracheophyta</taxon>
        <taxon>Spermatophyta</taxon>
        <taxon>Magnoliopsida</taxon>
        <taxon>eudicotyledons</taxon>
        <taxon>Gunneridae</taxon>
        <taxon>Pentapetalae</taxon>
        <taxon>rosids</taxon>
        <taxon>malvids</taxon>
        <taxon>Sapindales</taxon>
        <taxon>Sapindaceae</taxon>
        <taxon>Hippocastanoideae</taxon>
        <taxon>Acereae</taxon>
        <taxon>Acer</taxon>
    </lineage>
</organism>
<feature type="compositionally biased region" description="Basic and acidic residues" evidence="1">
    <location>
        <begin position="23"/>
        <end position="33"/>
    </location>
</feature>
<gene>
    <name evidence="2" type="ORF">LWI29_008424</name>
</gene>
<dbReference type="AlphaFoldDB" id="A0AA39SUE3"/>
<protein>
    <submittedName>
        <fullName evidence="2">Uncharacterized protein</fullName>
    </submittedName>
</protein>
<evidence type="ECO:0000256" key="1">
    <source>
        <dbReference type="SAM" id="MobiDB-lite"/>
    </source>
</evidence>
<accession>A0AA39SUE3</accession>
<dbReference type="EMBL" id="JAUESC010000004">
    <property type="protein sequence ID" value="KAK0595619.1"/>
    <property type="molecule type" value="Genomic_DNA"/>
</dbReference>
<evidence type="ECO:0000313" key="2">
    <source>
        <dbReference type="EMBL" id="KAK0595619.1"/>
    </source>
</evidence>
<feature type="compositionally biased region" description="Basic and acidic residues" evidence="1">
    <location>
        <begin position="1"/>
        <end position="13"/>
    </location>
</feature>
<reference evidence="2" key="2">
    <citation type="submission" date="2023-06" db="EMBL/GenBank/DDBJ databases">
        <authorList>
            <person name="Swenson N.G."/>
            <person name="Wegrzyn J.L."/>
            <person name="Mcevoy S.L."/>
        </authorList>
    </citation>
    <scope>NUCLEOTIDE SEQUENCE</scope>
    <source>
        <strain evidence="2">NS2018</strain>
        <tissue evidence="2">Leaf</tissue>
    </source>
</reference>
<dbReference type="Proteomes" id="UP001168877">
    <property type="component" value="Unassembled WGS sequence"/>
</dbReference>
<sequence length="81" mass="9352">MLKRTLHTETADEIKEDDGENTDAPKDTTETSDEFKKWVKTNAKAEFVLKRSISHSLFEHIMRLRNGGGCFPGKWHMEESN</sequence>
<feature type="region of interest" description="Disordered" evidence="1">
    <location>
        <begin position="1"/>
        <end position="33"/>
    </location>
</feature>
<keyword evidence="3" id="KW-1185">Reference proteome</keyword>
<reference evidence="2" key="1">
    <citation type="journal article" date="2022" name="Plant J.">
        <title>Strategies of tolerance reflected in two North American maple genomes.</title>
        <authorList>
            <person name="McEvoy S.L."/>
            <person name="Sezen U.U."/>
            <person name="Trouern-Trend A."/>
            <person name="McMahon S.M."/>
            <person name="Schaberg P.G."/>
            <person name="Yang J."/>
            <person name="Wegrzyn J.L."/>
            <person name="Swenson N.G."/>
        </authorList>
    </citation>
    <scope>NUCLEOTIDE SEQUENCE</scope>
    <source>
        <strain evidence="2">NS2018</strain>
    </source>
</reference>